<proteinExistence type="predicted"/>
<dbReference type="PANTHER" id="PTHR42899:SF1">
    <property type="entry name" value="SPERMATOGENESIS-ASSOCIATED PROTEIN 20"/>
    <property type="match status" value="1"/>
</dbReference>
<dbReference type="EMBL" id="JACGWT010000003">
    <property type="protein sequence ID" value="MBA8794543.1"/>
    <property type="molecule type" value="Genomic_DNA"/>
</dbReference>
<dbReference type="Proteomes" id="UP000523079">
    <property type="component" value="Unassembled WGS sequence"/>
</dbReference>
<sequence length="694" mass="74096">MANRLSGATSPYLLQHADNPVDWWPWSDEALAEARRRDVPVLLSVGYAACHWCHVMAHESFEDAETAALINEHFVAVKVDREERPDIDAVYMQAVQAMTGQGGWPMTAFLTPDGAPFYCGTYFPPVPAHGMPAFRQVLGAVAEAWEQRRDEVSEGARQIVADLARLAGGPLGPSSGDDRLDDADVEQAVTLLHGDFDTDHPGFGRAPKFPPSLVIEALLREGGEPAVTMATRTLRAMADGGIHDQLGGGFARYSVDAAWTVPHFEKMLYDNALLLGCYTHAWRRDPDGPDAAQFAEVAAGIVGFLLRELRTPEGGFAASLDADSPGPDGRPVEGAFYVWTPAQLAAVLGDELGARAAAELGVSDVGSFERGTSTLTRRDARTLTDDGRWPVVRERLWAAREERARPARDDKVVAAWNGWTVSALVEAAGVFERPDWLDAARTAAELVWRLHWDAGAAGGAGRLRRTSRDGVAGSAAGLLEDYAALTEACVRLAEVLGPDPWLGRAEALAAVVLTAFGTGPDGAEGAADGGFYDTAADAETLVTRPRDPTDNATPSGTSAAVLALQRLSDLTGELRWQRRAERALDSAAVLVRRAPRFAGWLLAATVTRLRQSAVQVAIAGDPDDPATAALATLARRAAPAGSVVVVGRPDQSGVALLADRPLRDGRPTAYVCRHFVCRLPVTEPAELAEQLAAL</sequence>
<accession>A0A7W3ISP2</accession>
<protein>
    <recommendedName>
        <fullName evidence="1">Spermatogenesis-associated protein 20-like TRX domain-containing protein</fullName>
    </recommendedName>
</protein>
<dbReference type="InterPro" id="IPR024705">
    <property type="entry name" value="Ssp411"/>
</dbReference>
<evidence type="ECO:0000313" key="2">
    <source>
        <dbReference type="EMBL" id="MBA8794543.1"/>
    </source>
</evidence>
<dbReference type="PANTHER" id="PTHR42899">
    <property type="entry name" value="SPERMATOGENESIS-ASSOCIATED PROTEIN 20"/>
    <property type="match status" value="1"/>
</dbReference>
<dbReference type="Pfam" id="PF03190">
    <property type="entry name" value="Thioredox_DsbH"/>
    <property type="match status" value="1"/>
</dbReference>
<keyword evidence="3" id="KW-1185">Reference proteome</keyword>
<name>A0A7W3ISP2_9ACTN</name>
<dbReference type="AlphaFoldDB" id="A0A7W3ISP2"/>
<dbReference type="GO" id="GO:0005975">
    <property type="term" value="P:carbohydrate metabolic process"/>
    <property type="evidence" value="ECO:0007669"/>
    <property type="project" value="InterPro"/>
</dbReference>
<dbReference type="SUPFAM" id="SSF52833">
    <property type="entry name" value="Thioredoxin-like"/>
    <property type="match status" value="1"/>
</dbReference>
<evidence type="ECO:0000313" key="3">
    <source>
        <dbReference type="Proteomes" id="UP000523079"/>
    </source>
</evidence>
<dbReference type="InterPro" id="IPR004879">
    <property type="entry name" value="Ssp411-like_TRX"/>
</dbReference>
<dbReference type="InterPro" id="IPR008928">
    <property type="entry name" value="6-hairpin_glycosidase_sf"/>
</dbReference>
<dbReference type="SUPFAM" id="SSF48208">
    <property type="entry name" value="Six-hairpin glycosidases"/>
    <property type="match status" value="1"/>
</dbReference>
<evidence type="ECO:0000259" key="1">
    <source>
        <dbReference type="Pfam" id="PF03190"/>
    </source>
</evidence>
<dbReference type="InterPro" id="IPR036249">
    <property type="entry name" value="Thioredoxin-like_sf"/>
</dbReference>
<gene>
    <name evidence="2" type="ORF">FHX74_002162</name>
</gene>
<dbReference type="Gene3D" id="3.40.30.10">
    <property type="entry name" value="Glutaredoxin"/>
    <property type="match status" value="1"/>
</dbReference>
<dbReference type="PIRSF" id="PIRSF006402">
    <property type="entry name" value="UCP006402_thioredoxin"/>
    <property type="match status" value="1"/>
</dbReference>
<comment type="caution">
    <text evidence="2">The sequence shown here is derived from an EMBL/GenBank/DDBJ whole genome shotgun (WGS) entry which is preliminary data.</text>
</comment>
<organism evidence="2 3">
    <name type="scientific">Microlunatus kandeliicorticis</name>
    <dbReference type="NCBI Taxonomy" id="1759536"/>
    <lineage>
        <taxon>Bacteria</taxon>
        <taxon>Bacillati</taxon>
        <taxon>Actinomycetota</taxon>
        <taxon>Actinomycetes</taxon>
        <taxon>Propionibacteriales</taxon>
        <taxon>Propionibacteriaceae</taxon>
        <taxon>Microlunatus</taxon>
    </lineage>
</organism>
<feature type="domain" description="Spermatogenesis-associated protein 20-like TRX" evidence="1">
    <location>
        <begin position="3"/>
        <end position="163"/>
    </location>
</feature>
<dbReference type="CDD" id="cd02955">
    <property type="entry name" value="SSP411"/>
    <property type="match status" value="1"/>
</dbReference>
<dbReference type="RefSeq" id="WP_182560103.1">
    <property type="nucleotide sequence ID" value="NZ_JACGWT010000003.1"/>
</dbReference>
<reference evidence="2 3" key="1">
    <citation type="submission" date="2020-07" db="EMBL/GenBank/DDBJ databases">
        <title>Sequencing the genomes of 1000 actinobacteria strains.</title>
        <authorList>
            <person name="Klenk H.-P."/>
        </authorList>
    </citation>
    <scope>NUCLEOTIDE SEQUENCE [LARGE SCALE GENOMIC DNA]</scope>
    <source>
        <strain evidence="2 3">DSM 100723</strain>
    </source>
</reference>